<sequence length="52" mass="5166">MVEGVGGDDRGGGGKWEAAMPVTPDRLAVMAGARAAREKAEEKASAVGHGAS</sequence>
<evidence type="ECO:0000313" key="2">
    <source>
        <dbReference type="EMBL" id="ODM19635.1"/>
    </source>
</evidence>
<dbReference type="AlphaFoldDB" id="A0A1E3BF81"/>
<keyword evidence="3" id="KW-1185">Reference proteome</keyword>
<evidence type="ECO:0000313" key="3">
    <source>
        <dbReference type="Proteomes" id="UP000094569"/>
    </source>
</evidence>
<evidence type="ECO:0000256" key="1">
    <source>
        <dbReference type="SAM" id="MobiDB-lite"/>
    </source>
</evidence>
<organism evidence="2 3">
    <name type="scientific">Aspergillus cristatus</name>
    <name type="common">Chinese Fuzhuan brick tea-fermentation fungus</name>
    <name type="synonym">Eurotium cristatum</name>
    <dbReference type="NCBI Taxonomy" id="573508"/>
    <lineage>
        <taxon>Eukaryota</taxon>
        <taxon>Fungi</taxon>
        <taxon>Dikarya</taxon>
        <taxon>Ascomycota</taxon>
        <taxon>Pezizomycotina</taxon>
        <taxon>Eurotiomycetes</taxon>
        <taxon>Eurotiomycetidae</taxon>
        <taxon>Eurotiales</taxon>
        <taxon>Aspergillaceae</taxon>
        <taxon>Aspergillus</taxon>
        <taxon>Aspergillus subgen. Aspergillus</taxon>
    </lineage>
</organism>
<protein>
    <submittedName>
        <fullName evidence="2">Uncharacterized protein</fullName>
    </submittedName>
</protein>
<reference evidence="2 3" key="1">
    <citation type="journal article" date="2016" name="BMC Genomics">
        <title>Comparative genomic and transcriptomic analyses of the Fuzhuan brick tea-fermentation fungus Aspergillus cristatus.</title>
        <authorList>
            <person name="Ge Y."/>
            <person name="Wang Y."/>
            <person name="Liu Y."/>
            <person name="Tan Y."/>
            <person name="Ren X."/>
            <person name="Zhang X."/>
            <person name="Hyde K.D."/>
            <person name="Liu Y."/>
            <person name="Liu Z."/>
        </authorList>
    </citation>
    <scope>NUCLEOTIDE SEQUENCE [LARGE SCALE GENOMIC DNA]</scope>
    <source>
        <strain evidence="2 3">GZAAS20.1005</strain>
    </source>
</reference>
<gene>
    <name evidence="2" type="ORF">SI65_04620</name>
</gene>
<proteinExistence type="predicted"/>
<dbReference type="EMBL" id="JXNT01000004">
    <property type="protein sequence ID" value="ODM19635.1"/>
    <property type="molecule type" value="Genomic_DNA"/>
</dbReference>
<comment type="caution">
    <text evidence="2">The sequence shown here is derived from an EMBL/GenBank/DDBJ whole genome shotgun (WGS) entry which is preliminary data.</text>
</comment>
<accession>A0A1E3BF81</accession>
<dbReference type="Proteomes" id="UP000094569">
    <property type="component" value="Unassembled WGS sequence"/>
</dbReference>
<feature type="region of interest" description="Disordered" evidence="1">
    <location>
        <begin position="1"/>
        <end position="20"/>
    </location>
</feature>
<dbReference type="VEuPathDB" id="FungiDB:SI65_04620"/>
<name>A0A1E3BF81_ASPCR</name>